<gene>
    <name evidence="3" type="ORF">V5O48_008679</name>
</gene>
<dbReference type="EMBL" id="JBAHYK010000522">
    <property type="protein sequence ID" value="KAL0573272.1"/>
    <property type="molecule type" value="Genomic_DNA"/>
</dbReference>
<feature type="transmembrane region" description="Helical" evidence="2">
    <location>
        <begin position="12"/>
        <end position="35"/>
    </location>
</feature>
<feature type="region of interest" description="Disordered" evidence="1">
    <location>
        <begin position="169"/>
        <end position="328"/>
    </location>
</feature>
<feature type="compositionally biased region" description="Polar residues" evidence="1">
    <location>
        <begin position="312"/>
        <end position="321"/>
    </location>
</feature>
<keyword evidence="2" id="KW-0812">Transmembrane</keyword>
<dbReference type="Proteomes" id="UP001465976">
    <property type="component" value="Unassembled WGS sequence"/>
</dbReference>
<proteinExistence type="predicted"/>
<evidence type="ECO:0000313" key="4">
    <source>
        <dbReference type="Proteomes" id="UP001465976"/>
    </source>
</evidence>
<protein>
    <submittedName>
        <fullName evidence="3">Uncharacterized protein</fullName>
    </submittedName>
</protein>
<feature type="transmembrane region" description="Helical" evidence="2">
    <location>
        <begin position="47"/>
        <end position="68"/>
    </location>
</feature>
<keyword evidence="2" id="KW-1133">Transmembrane helix</keyword>
<evidence type="ECO:0000256" key="1">
    <source>
        <dbReference type="SAM" id="MobiDB-lite"/>
    </source>
</evidence>
<feature type="transmembrane region" description="Helical" evidence="2">
    <location>
        <begin position="112"/>
        <end position="131"/>
    </location>
</feature>
<keyword evidence="2" id="KW-0472">Membrane</keyword>
<evidence type="ECO:0000256" key="2">
    <source>
        <dbReference type="SAM" id="Phobius"/>
    </source>
</evidence>
<evidence type="ECO:0000313" key="3">
    <source>
        <dbReference type="EMBL" id="KAL0573272.1"/>
    </source>
</evidence>
<feature type="transmembrane region" description="Helical" evidence="2">
    <location>
        <begin position="80"/>
        <end position="100"/>
    </location>
</feature>
<keyword evidence="4" id="KW-1185">Reference proteome</keyword>
<organism evidence="3 4">
    <name type="scientific">Marasmius crinis-equi</name>
    <dbReference type="NCBI Taxonomy" id="585013"/>
    <lineage>
        <taxon>Eukaryota</taxon>
        <taxon>Fungi</taxon>
        <taxon>Dikarya</taxon>
        <taxon>Basidiomycota</taxon>
        <taxon>Agaricomycotina</taxon>
        <taxon>Agaricomycetes</taxon>
        <taxon>Agaricomycetidae</taxon>
        <taxon>Agaricales</taxon>
        <taxon>Marasmiineae</taxon>
        <taxon>Marasmiaceae</taxon>
        <taxon>Marasmius</taxon>
    </lineage>
</organism>
<feature type="compositionally biased region" description="Low complexity" evidence="1">
    <location>
        <begin position="233"/>
        <end position="249"/>
    </location>
</feature>
<accession>A0ABR3FD85</accession>
<sequence>MEYSPVFIKARAVAFSLIAFISFAWTVLLTVALTLKWNEMGKPEKSFIGVMIVLNIITMFLLLILLVRKFRPWLDGARCLFILATHLTTAAGFASWVPRFQCPERNGDEEGICELLVVYILIASWVIPALGQSPRRPHYVQRVTFPSPTPVLTYTGGLVLMVYRRKKLQQASGNTPPGQDVEKRLSEGSVSSSDRSHDSFFGPSKPKSALFDPSKMTRVPPPIQTSERTSVGPSSRSSYSPASSARQSYNTRSSTVPLRISQPMMLGPPRSNHHSFVPVSPTHPSPHRMTWSTPPLTARMSKQGFPPPRPTATRQSSTLSKPSRHDHL</sequence>
<reference evidence="3 4" key="1">
    <citation type="submission" date="2024-02" db="EMBL/GenBank/DDBJ databases">
        <title>A draft genome for the cacao thread blight pathogen Marasmius crinis-equi.</title>
        <authorList>
            <person name="Cohen S.P."/>
            <person name="Baruah I.K."/>
            <person name="Amoako-Attah I."/>
            <person name="Bukari Y."/>
            <person name="Meinhardt L.W."/>
            <person name="Bailey B.A."/>
        </authorList>
    </citation>
    <scope>NUCLEOTIDE SEQUENCE [LARGE SCALE GENOMIC DNA]</scope>
    <source>
        <strain evidence="3 4">GH-76</strain>
    </source>
</reference>
<name>A0ABR3FD85_9AGAR</name>
<comment type="caution">
    <text evidence="3">The sequence shown here is derived from an EMBL/GenBank/DDBJ whole genome shotgun (WGS) entry which is preliminary data.</text>
</comment>